<keyword evidence="1" id="KW-0472">Membrane</keyword>
<feature type="transmembrane region" description="Helical" evidence="1">
    <location>
        <begin position="80"/>
        <end position="104"/>
    </location>
</feature>
<protein>
    <submittedName>
        <fullName evidence="3">DUF1206 domain-containing protein</fullName>
    </submittedName>
</protein>
<evidence type="ECO:0000256" key="1">
    <source>
        <dbReference type="SAM" id="Phobius"/>
    </source>
</evidence>
<dbReference type="Proteomes" id="UP000320717">
    <property type="component" value="Chromosome"/>
</dbReference>
<sequence>MAACACHPSYAWRMNDSVDPAAAAQQAARHPLFERLARLGYVANGILHATLGVLASVVATGGKAQADQSGAMRALSAQPFGVALLWICAIGALLLGLWSLAQLLLPGKKTRERLKLAGTGLVFLAAGFTFGRFGMGNPSDSEHTATSLSGELMKSLAGRAALVALGAVLLVMAGYYIYKGASRKFLDDLHRSSRREISWAVRYSGMIGYPAKGLVLGALGLLFIVATVQGDPEEAGGIDGALKAIRDQDHGSVALGAIAAGLISYALYLILRARYDRMD</sequence>
<feature type="transmembrane region" description="Helical" evidence="1">
    <location>
        <begin position="199"/>
        <end position="226"/>
    </location>
</feature>
<dbReference type="Pfam" id="PF06724">
    <property type="entry name" value="DUF1206"/>
    <property type="match status" value="3"/>
</dbReference>
<reference evidence="3 4" key="1">
    <citation type="submission" date="2019-07" db="EMBL/GenBank/DDBJ databases">
        <title>Complete Genome Sequence of drought tolerant Plant Growth-Promoting Rhizobacterium Glutamicibacter halophytocola DR408.</title>
        <authorList>
            <person name="Nishu S.D."/>
            <person name="Lee T.K."/>
        </authorList>
    </citation>
    <scope>NUCLEOTIDE SEQUENCE [LARGE SCALE GENOMIC DNA]</scope>
    <source>
        <strain evidence="3 4">DR408</strain>
    </source>
</reference>
<keyword evidence="4" id="KW-1185">Reference proteome</keyword>
<feature type="transmembrane region" description="Helical" evidence="1">
    <location>
        <begin position="156"/>
        <end position="178"/>
    </location>
</feature>
<proteinExistence type="predicted"/>
<feature type="domain" description="DUF1206" evidence="2">
    <location>
        <begin position="39"/>
        <end position="102"/>
    </location>
</feature>
<feature type="transmembrane region" description="Helical" evidence="1">
    <location>
        <begin position="252"/>
        <end position="271"/>
    </location>
</feature>
<accession>A0ABX5YBH3</accession>
<name>A0ABX5YBH3_9MICC</name>
<evidence type="ECO:0000313" key="4">
    <source>
        <dbReference type="Proteomes" id="UP000320717"/>
    </source>
</evidence>
<feature type="domain" description="DUF1206" evidence="2">
    <location>
        <begin position="115"/>
        <end position="182"/>
    </location>
</feature>
<evidence type="ECO:0000313" key="3">
    <source>
        <dbReference type="EMBL" id="QDY67028.1"/>
    </source>
</evidence>
<keyword evidence="1" id="KW-0812">Transmembrane</keyword>
<feature type="domain" description="DUF1206" evidence="2">
    <location>
        <begin position="207"/>
        <end position="276"/>
    </location>
</feature>
<feature type="transmembrane region" description="Helical" evidence="1">
    <location>
        <begin position="116"/>
        <end position="136"/>
    </location>
</feature>
<dbReference type="EMBL" id="CP042260">
    <property type="protein sequence ID" value="QDY67028.1"/>
    <property type="molecule type" value="Genomic_DNA"/>
</dbReference>
<evidence type="ECO:0000259" key="2">
    <source>
        <dbReference type="Pfam" id="PF06724"/>
    </source>
</evidence>
<dbReference type="InterPro" id="IPR009597">
    <property type="entry name" value="DUF1206"/>
</dbReference>
<feature type="transmembrane region" description="Helical" evidence="1">
    <location>
        <begin position="39"/>
        <end position="60"/>
    </location>
</feature>
<gene>
    <name evidence="3" type="ORF">FQA45_12250</name>
</gene>
<keyword evidence="1" id="KW-1133">Transmembrane helix</keyword>
<organism evidence="3 4">
    <name type="scientific">Glutamicibacter halophytocola</name>
    <dbReference type="NCBI Taxonomy" id="1933880"/>
    <lineage>
        <taxon>Bacteria</taxon>
        <taxon>Bacillati</taxon>
        <taxon>Actinomycetota</taxon>
        <taxon>Actinomycetes</taxon>
        <taxon>Micrococcales</taxon>
        <taxon>Micrococcaceae</taxon>
        <taxon>Glutamicibacter</taxon>
    </lineage>
</organism>